<evidence type="ECO:0000313" key="2">
    <source>
        <dbReference type="EMBL" id="GAA0269979.1"/>
    </source>
</evidence>
<dbReference type="Proteomes" id="UP001500967">
    <property type="component" value="Unassembled WGS sequence"/>
</dbReference>
<name>A0ABN0V1B1_9ACTN</name>
<feature type="compositionally biased region" description="Basic and acidic residues" evidence="1">
    <location>
        <begin position="59"/>
        <end position="79"/>
    </location>
</feature>
<dbReference type="EMBL" id="BAAAGX010000028">
    <property type="protein sequence ID" value="GAA0269979.1"/>
    <property type="molecule type" value="Genomic_DNA"/>
</dbReference>
<gene>
    <name evidence="2" type="ORF">GCM10009539_66450</name>
</gene>
<feature type="compositionally biased region" description="Basic residues" evidence="1">
    <location>
        <begin position="9"/>
        <end position="18"/>
    </location>
</feature>
<comment type="caution">
    <text evidence="2">The sequence shown here is derived from an EMBL/GenBank/DDBJ whole genome shotgun (WGS) entry which is preliminary data.</text>
</comment>
<feature type="region of interest" description="Disordered" evidence="1">
    <location>
        <begin position="1"/>
        <end position="20"/>
    </location>
</feature>
<organism evidence="2 3">
    <name type="scientific">Cryptosporangium japonicum</name>
    <dbReference type="NCBI Taxonomy" id="80872"/>
    <lineage>
        <taxon>Bacteria</taxon>
        <taxon>Bacillati</taxon>
        <taxon>Actinomycetota</taxon>
        <taxon>Actinomycetes</taxon>
        <taxon>Cryptosporangiales</taxon>
        <taxon>Cryptosporangiaceae</taxon>
        <taxon>Cryptosporangium</taxon>
    </lineage>
</organism>
<feature type="region of interest" description="Disordered" evidence="1">
    <location>
        <begin position="59"/>
        <end position="101"/>
    </location>
</feature>
<dbReference type="PANTHER" id="PTHR34796">
    <property type="entry name" value="EXPRESSED PROTEIN"/>
    <property type="match status" value="1"/>
</dbReference>
<proteinExistence type="predicted"/>
<dbReference type="PANTHER" id="PTHR34796:SF1">
    <property type="entry name" value="EXPRESSED PROTEIN"/>
    <property type="match status" value="1"/>
</dbReference>
<sequence>MRSDQSIRGARRRVNHHQNRNDVRIPVGTLISVEMMISTTPQWIGSGVAAQPNIVDHMNTDRDRDIAGRPRQARPRDALGRPLPYGDPRGVDPVSEEPLPPPQALAEAQRLLDGGRAFSAHEVLEAAWKAAPRAERELWQGLAQFCVGITHAQRGNRSGSATLLARGVARLRPYAAAPPHGIDVQGLLTWYDTYRDAPEKAAPPHLT</sequence>
<keyword evidence="3" id="KW-1185">Reference proteome</keyword>
<dbReference type="InterPro" id="IPR023203">
    <property type="entry name" value="TTHA0068_sf"/>
</dbReference>
<evidence type="ECO:0000313" key="3">
    <source>
        <dbReference type="Proteomes" id="UP001500967"/>
    </source>
</evidence>
<evidence type="ECO:0008006" key="4">
    <source>
        <dbReference type="Google" id="ProtNLM"/>
    </source>
</evidence>
<dbReference type="Gene3D" id="1.10.3450.10">
    <property type="entry name" value="TTHA0068-like"/>
    <property type="match status" value="1"/>
</dbReference>
<dbReference type="SUPFAM" id="SSF140663">
    <property type="entry name" value="TTHA0068-like"/>
    <property type="match status" value="1"/>
</dbReference>
<reference evidence="2 3" key="1">
    <citation type="journal article" date="2019" name="Int. J. Syst. Evol. Microbiol.">
        <title>The Global Catalogue of Microorganisms (GCM) 10K type strain sequencing project: providing services to taxonomists for standard genome sequencing and annotation.</title>
        <authorList>
            <consortium name="The Broad Institute Genomics Platform"/>
            <consortium name="The Broad Institute Genome Sequencing Center for Infectious Disease"/>
            <person name="Wu L."/>
            <person name="Ma J."/>
        </authorList>
    </citation>
    <scope>NUCLEOTIDE SEQUENCE [LARGE SCALE GENOMIC DNA]</scope>
    <source>
        <strain evidence="2 3">JCM 10425</strain>
    </source>
</reference>
<dbReference type="Pfam" id="PF03745">
    <property type="entry name" value="DUF309"/>
    <property type="match status" value="1"/>
</dbReference>
<accession>A0ABN0V1B1</accession>
<dbReference type="InterPro" id="IPR005500">
    <property type="entry name" value="DUF309"/>
</dbReference>
<evidence type="ECO:0000256" key="1">
    <source>
        <dbReference type="SAM" id="MobiDB-lite"/>
    </source>
</evidence>
<protein>
    <recommendedName>
        <fullName evidence="4">DUF309 domain-containing protein</fullName>
    </recommendedName>
</protein>